<dbReference type="Proteomes" id="UP000237000">
    <property type="component" value="Unassembled WGS sequence"/>
</dbReference>
<name>A0A2P5ANY5_TREOI</name>
<proteinExistence type="predicted"/>
<feature type="non-terminal residue" evidence="1">
    <location>
        <position position="1"/>
    </location>
</feature>
<organism evidence="1 2">
    <name type="scientific">Trema orientale</name>
    <name type="common">Charcoal tree</name>
    <name type="synonym">Celtis orientalis</name>
    <dbReference type="NCBI Taxonomy" id="63057"/>
    <lineage>
        <taxon>Eukaryota</taxon>
        <taxon>Viridiplantae</taxon>
        <taxon>Streptophyta</taxon>
        <taxon>Embryophyta</taxon>
        <taxon>Tracheophyta</taxon>
        <taxon>Spermatophyta</taxon>
        <taxon>Magnoliopsida</taxon>
        <taxon>eudicotyledons</taxon>
        <taxon>Gunneridae</taxon>
        <taxon>Pentapetalae</taxon>
        <taxon>rosids</taxon>
        <taxon>fabids</taxon>
        <taxon>Rosales</taxon>
        <taxon>Cannabaceae</taxon>
        <taxon>Trema</taxon>
    </lineage>
</organism>
<accession>A0A2P5ANY5</accession>
<comment type="caution">
    <text evidence="1">The sequence shown here is derived from an EMBL/GenBank/DDBJ whole genome shotgun (WGS) entry which is preliminary data.</text>
</comment>
<evidence type="ECO:0000313" key="2">
    <source>
        <dbReference type="Proteomes" id="UP000237000"/>
    </source>
</evidence>
<dbReference type="AlphaFoldDB" id="A0A2P5ANY5"/>
<gene>
    <name evidence="1" type="ORF">TorRG33x02_345600</name>
</gene>
<protein>
    <submittedName>
        <fullName evidence="1">Uncharacterized protein</fullName>
    </submittedName>
</protein>
<dbReference type="EMBL" id="JXTC01000760">
    <property type="protein sequence ID" value="PON38266.1"/>
    <property type="molecule type" value="Genomic_DNA"/>
</dbReference>
<reference evidence="2" key="1">
    <citation type="submission" date="2016-06" db="EMBL/GenBank/DDBJ databases">
        <title>Parallel loss of symbiosis genes in relatives of nitrogen-fixing non-legume Parasponia.</title>
        <authorList>
            <person name="Van Velzen R."/>
            <person name="Holmer R."/>
            <person name="Bu F."/>
            <person name="Rutten L."/>
            <person name="Van Zeijl A."/>
            <person name="Liu W."/>
            <person name="Santuari L."/>
            <person name="Cao Q."/>
            <person name="Sharma T."/>
            <person name="Shen D."/>
            <person name="Roswanjaya Y."/>
            <person name="Wardhani T."/>
            <person name="Kalhor M.S."/>
            <person name="Jansen J."/>
            <person name="Van den Hoogen J."/>
            <person name="Gungor B."/>
            <person name="Hartog M."/>
            <person name="Hontelez J."/>
            <person name="Verver J."/>
            <person name="Yang W.-C."/>
            <person name="Schijlen E."/>
            <person name="Repin R."/>
            <person name="Schilthuizen M."/>
            <person name="Schranz E."/>
            <person name="Heidstra R."/>
            <person name="Miyata K."/>
            <person name="Fedorova E."/>
            <person name="Kohlen W."/>
            <person name="Bisseling T."/>
            <person name="Smit S."/>
            <person name="Geurts R."/>
        </authorList>
    </citation>
    <scope>NUCLEOTIDE SEQUENCE [LARGE SCALE GENOMIC DNA]</scope>
    <source>
        <strain evidence="2">cv. RG33-2</strain>
    </source>
</reference>
<keyword evidence="2" id="KW-1185">Reference proteome</keyword>
<dbReference type="InParanoid" id="A0A2P5ANY5"/>
<sequence length="56" mass="6359">VDSSSRPPPIWLRQQGADHLLFGGELWTLAGFHLRWSPSEKSYGFPCEAGFRLSNR</sequence>
<evidence type="ECO:0000313" key="1">
    <source>
        <dbReference type="EMBL" id="PON38266.1"/>
    </source>
</evidence>